<organism evidence="3 4">
    <name type="scientific">Paraconiothyrium brasiliense</name>
    <dbReference type="NCBI Taxonomy" id="300254"/>
    <lineage>
        <taxon>Eukaryota</taxon>
        <taxon>Fungi</taxon>
        <taxon>Dikarya</taxon>
        <taxon>Ascomycota</taxon>
        <taxon>Pezizomycotina</taxon>
        <taxon>Dothideomycetes</taxon>
        <taxon>Pleosporomycetidae</taxon>
        <taxon>Pleosporales</taxon>
        <taxon>Massarineae</taxon>
        <taxon>Didymosphaeriaceae</taxon>
        <taxon>Paraconiothyrium</taxon>
    </lineage>
</organism>
<sequence length="405" mass="44492">MNSDEKGPAAGAGAEDATPTLPYTSSSERSSPTIASTKERSNWRKIYDILTYTPPRCRWDPERPPQFSMSMNVLFAFAAGFTVANLYYSHPILNILARDFGVKYEKVAQIPTVMQAGYAAGLLFLYYPATNTSLNYFRLLWSIVQMLTRHPVLVQACLAGFFTSSTFTSFWTTLTFLLAGAPYFYSPLVIGLFGLIGIAAMCFGPIWARNVTDKFVPHMTVLFGLFCCMLGICFGTYLGTFTVAGPVLQAFLLDFGMQTAQIANRSAIYAVEPKRRNGVNTAFMVATFCGQLMGTAAGNHIYAAAGWIGSGSASVGFVGGAILVMMARGPWETRWFGWRGGWSFKKKDKMSADGKTGEVSSVVQGEEGKDEEMGAEDKVLEEIGAEKDIESRLRDERVRGRSYDE</sequence>
<keyword evidence="4" id="KW-1185">Reference proteome</keyword>
<feature type="compositionally biased region" description="Basic and acidic residues" evidence="1">
    <location>
        <begin position="371"/>
        <end position="381"/>
    </location>
</feature>
<comment type="caution">
    <text evidence="3">The sequence shown here is derived from an EMBL/GenBank/DDBJ whole genome shotgun (WGS) entry which is preliminary data.</text>
</comment>
<evidence type="ECO:0000313" key="3">
    <source>
        <dbReference type="EMBL" id="KAL1610468.1"/>
    </source>
</evidence>
<evidence type="ECO:0008006" key="5">
    <source>
        <dbReference type="Google" id="ProtNLM"/>
    </source>
</evidence>
<feature type="transmembrane region" description="Helical" evidence="2">
    <location>
        <begin position="301"/>
        <end position="324"/>
    </location>
</feature>
<dbReference type="PANTHER" id="PTHR42910">
    <property type="entry name" value="TRANSPORTER SCO4007-RELATED"/>
    <property type="match status" value="1"/>
</dbReference>
<feature type="compositionally biased region" description="Polar residues" evidence="1">
    <location>
        <begin position="21"/>
        <end position="36"/>
    </location>
</feature>
<dbReference type="Proteomes" id="UP001521785">
    <property type="component" value="Unassembled WGS sequence"/>
</dbReference>
<feature type="transmembrane region" description="Helical" evidence="2">
    <location>
        <begin position="108"/>
        <end position="129"/>
    </location>
</feature>
<keyword evidence="2" id="KW-0812">Transmembrane</keyword>
<feature type="region of interest" description="Disordered" evidence="1">
    <location>
        <begin position="1"/>
        <end position="37"/>
    </location>
</feature>
<evidence type="ECO:0000256" key="2">
    <source>
        <dbReference type="SAM" id="Phobius"/>
    </source>
</evidence>
<evidence type="ECO:0000256" key="1">
    <source>
        <dbReference type="SAM" id="MobiDB-lite"/>
    </source>
</evidence>
<feature type="region of interest" description="Disordered" evidence="1">
    <location>
        <begin position="347"/>
        <end position="381"/>
    </location>
</feature>
<name>A0ABR3S1X9_9PLEO</name>
<feature type="transmembrane region" description="Helical" evidence="2">
    <location>
        <begin position="183"/>
        <end position="208"/>
    </location>
</feature>
<feature type="transmembrane region" description="Helical" evidence="2">
    <location>
        <begin position="67"/>
        <end position="88"/>
    </location>
</feature>
<keyword evidence="2" id="KW-0472">Membrane</keyword>
<accession>A0ABR3S1X9</accession>
<protein>
    <recommendedName>
        <fullName evidence="5">MFS general substrate transporter</fullName>
    </recommendedName>
</protein>
<proteinExistence type="predicted"/>
<feature type="transmembrane region" description="Helical" evidence="2">
    <location>
        <begin position="220"/>
        <end position="244"/>
    </location>
</feature>
<dbReference type="InterPro" id="IPR036259">
    <property type="entry name" value="MFS_trans_sf"/>
</dbReference>
<dbReference type="Gene3D" id="1.20.1250.20">
    <property type="entry name" value="MFS general substrate transporter like domains"/>
    <property type="match status" value="1"/>
</dbReference>
<dbReference type="PANTHER" id="PTHR42910:SF1">
    <property type="entry name" value="MAJOR FACILITATOR SUPERFAMILY (MFS) PROFILE DOMAIN-CONTAINING PROTEIN"/>
    <property type="match status" value="1"/>
</dbReference>
<reference evidence="3 4" key="1">
    <citation type="submission" date="2024-02" db="EMBL/GenBank/DDBJ databases">
        <title>De novo assembly and annotation of 12 fungi associated with fruit tree decline syndrome in Ontario, Canada.</title>
        <authorList>
            <person name="Sulman M."/>
            <person name="Ellouze W."/>
            <person name="Ilyukhin E."/>
        </authorList>
    </citation>
    <scope>NUCLEOTIDE SEQUENCE [LARGE SCALE GENOMIC DNA]</scope>
    <source>
        <strain evidence="3 4">M42-189</strain>
    </source>
</reference>
<dbReference type="SUPFAM" id="SSF103473">
    <property type="entry name" value="MFS general substrate transporter"/>
    <property type="match status" value="1"/>
</dbReference>
<feature type="transmembrane region" description="Helical" evidence="2">
    <location>
        <begin position="150"/>
        <end position="171"/>
    </location>
</feature>
<keyword evidence="2" id="KW-1133">Transmembrane helix</keyword>
<evidence type="ECO:0000313" key="4">
    <source>
        <dbReference type="Proteomes" id="UP001521785"/>
    </source>
</evidence>
<dbReference type="EMBL" id="JAKJXO020000002">
    <property type="protein sequence ID" value="KAL1610468.1"/>
    <property type="molecule type" value="Genomic_DNA"/>
</dbReference>
<gene>
    <name evidence="3" type="ORF">SLS60_002136</name>
</gene>